<dbReference type="PANTHER" id="PTHR33802:SF1">
    <property type="entry name" value="XK-RELATED PROTEIN"/>
    <property type="match status" value="1"/>
</dbReference>
<feature type="transmembrane region" description="Helical" evidence="1">
    <location>
        <begin position="182"/>
        <end position="200"/>
    </location>
</feature>
<feature type="transmembrane region" description="Helical" evidence="1">
    <location>
        <begin position="14"/>
        <end position="35"/>
    </location>
</feature>
<protein>
    <recommendedName>
        <fullName evidence="4">TspO/MBR family protein</fullName>
    </recommendedName>
</protein>
<dbReference type="RefSeq" id="WP_089758371.1">
    <property type="nucleotide sequence ID" value="NZ_FNGO01000003.1"/>
</dbReference>
<dbReference type="EMBL" id="FNGO01000003">
    <property type="protein sequence ID" value="SDL33171.1"/>
    <property type="molecule type" value="Genomic_DNA"/>
</dbReference>
<reference evidence="2 3" key="1">
    <citation type="submission" date="2016-10" db="EMBL/GenBank/DDBJ databases">
        <authorList>
            <person name="de Groot N.N."/>
        </authorList>
    </citation>
    <scope>NUCLEOTIDE SEQUENCE [LARGE SCALE GENOMIC DNA]</scope>
    <source>
        <strain evidence="2 3">SLAS-1</strain>
    </source>
</reference>
<feature type="transmembrane region" description="Helical" evidence="1">
    <location>
        <begin position="116"/>
        <end position="135"/>
    </location>
</feature>
<dbReference type="InterPro" id="IPR004307">
    <property type="entry name" value="TspO_MBR"/>
</dbReference>
<keyword evidence="3" id="KW-1185">Reference proteome</keyword>
<evidence type="ECO:0008006" key="4">
    <source>
        <dbReference type="Google" id="ProtNLM"/>
    </source>
</evidence>
<gene>
    <name evidence="2" type="ORF">SAMN04488692_103153</name>
</gene>
<keyword evidence="1" id="KW-0812">Transmembrane</keyword>
<feature type="transmembrane region" description="Helical" evidence="1">
    <location>
        <begin position="230"/>
        <end position="252"/>
    </location>
</feature>
<dbReference type="OrthoDB" id="5189031at2"/>
<keyword evidence="1" id="KW-1133">Transmembrane helix</keyword>
<dbReference type="Pfam" id="PF03073">
    <property type="entry name" value="TspO_MBR"/>
    <property type="match status" value="1"/>
</dbReference>
<dbReference type="PANTHER" id="PTHR33802">
    <property type="entry name" value="SI:CH211-161H7.5-RELATED"/>
    <property type="match status" value="1"/>
</dbReference>
<feature type="transmembrane region" description="Helical" evidence="1">
    <location>
        <begin position="207"/>
        <end position="224"/>
    </location>
</feature>
<keyword evidence="1" id="KW-0472">Membrane</keyword>
<evidence type="ECO:0000256" key="1">
    <source>
        <dbReference type="SAM" id="Phobius"/>
    </source>
</evidence>
<name>A0A1G9J750_9FIRM</name>
<dbReference type="GO" id="GO:0016020">
    <property type="term" value="C:membrane"/>
    <property type="evidence" value="ECO:0007669"/>
    <property type="project" value="InterPro"/>
</dbReference>
<feature type="transmembrane region" description="Helical" evidence="1">
    <location>
        <begin position="147"/>
        <end position="170"/>
    </location>
</feature>
<dbReference type="AlphaFoldDB" id="A0A1G9J750"/>
<dbReference type="STRING" id="321763.SAMN04488692_103153"/>
<evidence type="ECO:0000313" key="2">
    <source>
        <dbReference type="EMBL" id="SDL33171.1"/>
    </source>
</evidence>
<accession>A0A1G9J750</accession>
<evidence type="ECO:0000313" key="3">
    <source>
        <dbReference type="Proteomes" id="UP000199476"/>
    </source>
</evidence>
<sequence>MRNLRRDRSRVRRLTFLSVLAYIIMVTVNFLANYLPIRVTTGEISEKYSNLFTPAGYTFSIWIFIYFMLALFLILIINGVITDRGKAARVVKRTGTLFILSCVFNSFWIFAWHYDFILLSFVLILTLLMVIRSIYLRLKKSIMRPGFYLFPFRIYFGWISVAALANLRVLSVAREWKGVDSYTWFFLLLTAAAAAGIYIIVKHNDSVYGLVIVWALLGIFVARWQEVGGMNLSAAGSLAAVFILLIVILINFRRDRSYI</sequence>
<feature type="transmembrane region" description="Helical" evidence="1">
    <location>
        <begin position="55"/>
        <end position="78"/>
    </location>
</feature>
<feature type="transmembrane region" description="Helical" evidence="1">
    <location>
        <begin position="90"/>
        <end position="110"/>
    </location>
</feature>
<dbReference type="Proteomes" id="UP000199476">
    <property type="component" value="Unassembled WGS sequence"/>
</dbReference>
<organism evidence="2 3">
    <name type="scientific">Halarsenatibacter silvermanii</name>
    <dbReference type="NCBI Taxonomy" id="321763"/>
    <lineage>
        <taxon>Bacteria</taxon>
        <taxon>Bacillati</taxon>
        <taxon>Bacillota</taxon>
        <taxon>Clostridia</taxon>
        <taxon>Halanaerobiales</taxon>
        <taxon>Halarsenatibacteraceae</taxon>
        <taxon>Halarsenatibacter</taxon>
    </lineage>
</organism>
<proteinExistence type="predicted"/>